<name>A0AA42CGJ4_9HYPH</name>
<evidence type="ECO:0000313" key="5">
    <source>
        <dbReference type="Proteomes" id="UP001165667"/>
    </source>
</evidence>
<dbReference type="CDD" id="cd04301">
    <property type="entry name" value="NAT_SF"/>
    <property type="match status" value="1"/>
</dbReference>
<organism evidence="4 5">
    <name type="scientific">Lichenifustis flavocetrariae</name>
    <dbReference type="NCBI Taxonomy" id="2949735"/>
    <lineage>
        <taxon>Bacteria</taxon>
        <taxon>Pseudomonadati</taxon>
        <taxon>Pseudomonadota</taxon>
        <taxon>Alphaproteobacteria</taxon>
        <taxon>Hyphomicrobiales</taxon>
        <taxon>Lichenihabitantaceae</taxon>
        <taxon>Lichenifustis</taxon>
    </lineage>
</organism>
<dbReference type="PANTHER" id="PTHR43877">
    <property type="entry name" value="AMINOALKYLPHOSPHONATE N-ACETYLTRANSFERASE-RELATED-RELATED"/>
    <property type="match status" value="1"/>
</dbReference>
<dbReference type="AlphaFoldDB" id="A0AA42CGJ4"/>
<keyword evidence="5" id="KW-1185">Reference proteome</keyword>
<dbReference type="Pfam" id="PF00583">
    <property type="entry name" value="Acetyltransf_1"/>
    <property type="match status" value="1"/>
</dbReference>
<dbReference type="SUPFAM" id="SSF55729">
    <property type="entry name" value="Acyl-CoA N-acyltransferases (Nat)"/>
    <property type="match status" value="1"/>
</dbReference>
<sequence>MSDHEDVVIMPIMASMIESFHRALDIVARERRYLTLTEAPPLPDTRAFVLNAMAAGDPRFVALLGDEVIGWCDVRRHFFPAHAHRGTLGIGVLPAHRGQGIGARLIRACLDETGHLGFTRIELDVHSDNLRAIALYEKMGFNREGLTRDAALIDGVYRDAIVMSLVDRGAGAPARTLS</sequence>
<dbReference type="InterPro" id="IPR000182">
    <property type="entry name" value="GNAT_dom"/>
</dbReference>
<proteinExistence type="predicted"/>
<dbReference type="Proteomes" id="UP001165667">
    <property type="component" value="Unassembled WGS sequence"/>
</dbReference>
<dbReference type="EMBL" id="JAMOIM010000001">
    <property type="protein sequence ID" value="MCW6506648.1"/>
    <property type="molecule type" value="Genomic_DNA"/>
</dbReference>
<evidence type="ECO:0000256" key="1">
    <source>
        <dbReference type="ARBA" id="ARBA00022679"/>
    </source>
</evidence>
<gene>
    <name evidence="4" type="ORF">M8523_01260</name>
</gene>
<dbReference type="InterPro" id="IPR016181">
    <property type="entry name" value="Acyl_CoA_acyltransferase"/>
</dbReference>
<dbReference type="GO" id="GO:0016747">
    <property type="term" value="F:acyltransferase activity, transferring groups other than amino-acyl groups"/>
    <property type="evidence" value="ECO:0007669"/>
    <property type="project" value="InterPro"/>
</dbReference>
<dbReference type="InterPro" id="IPR050832">
    <property type="entry name" value="Bact_Acetyltransf"/>
</dbReference>
<comment type="caution">
    <text evidence="4">The sequence shown here is derived from an EMBL/GenBank/DDBJ whole genome shotgun (WGS) entry which is preliminary data.</text>
</comment>
<protein>
    <submittedName>
        <fullName evidence="4">GNAT family N-acetyltransferase</fullName>
    </submittedName>
</protein>
<evidence type="ECO:0000259" key="3">
    <source>
        <dbReference type="PROSITE" id="PS51186"/>
    </source>
</evidence>
<dbReference type="PROSITE" id="PS51186">
    <property type="entry name" value="GNAT"/>
    <property type="match status" value="1"/>
</dbReference>
<keyword evidence="1" id="KW-0808">Transferase</keyword>
<dbReference type="RefSeq" id="WP_282583002.1">
    <property type="nucleotide sequence ID" value="NZ_JAMOIM010000001.1"/>
</dbReference>
<accession>A0AA42CGJ4</accession>
<keyword evidence="2" id="KW-0012">Acyltransferase</keyword>
<reference evidence="4" key="1">
    <citation type="submission" date="2022-05" db="EMBL/GenBank/DDBJ databases">
        <authorList>
            <person name="Pankratov T."/>
        </authorList>
    </citation>
    <scope>NUCLEOTIDE SEQUENCE</scope>
    <source>
        <strain evidence="4">BP6-180914</strain>
    </source>
</reference>
<evidence type="ECO:0000313" key="4">
    <source>
        <dbReference type="EMBL" id="MCW6506648.1"/>
    </source>
</evidence>
<feature type="domain" description="N-acetyltransferase" evidence="3">
    <location>
        <begin position="10"/>
        <end position="168"/>
    </location>
</feature>
<evidence type="ECO:0000256" key="2">
    <source>
        <dbReference type="ARBA" id="ARBA00023315"/>
    </source>
</evidence>
<dbReference type="Gene3D" id="3.40.630.30">
    <property type="match status" value="1"/>
</dbReference>